<dbReference type="KEGG" id="goe:100905900"/>
<feature type="transmembrane region" description="Helical" evidence="1">
    <location>
        <begin position="76"/>
        <end position="100"/>
    </location>
</feature>
<accession>A0AAJ6QP18</accession>
<sequence>MDPRDRSKEYRDPQVRVKDWKLTAEPQKYELARSYYHSPADEDYFYKIRAVAKHVTMVSFGSGMLYEHLRRQEKRIFPLLGAGVIALVPAYIATGIFMATNAALAKIRGEDRALNHFAGGFLATYYLLAQLKFRAKSPLSLFMGVAAARMKYTRNIEITEGRMMFNPWDRINVIRMEPSPLTHFLRFPTLRKMPSETPEA</sequence>
<dbReference type="AlphaFoldDB" id="A0AAJ6QP18"/>
<keyword evidence="2" id="KW-1185">Reference proteome</keyword>
<evidence type="ECO:0000313" key="2">
    <source>
        <dbReference type="Proteomes" id="UP000694867"/>
    </source>
</evidence>
<proteinExistence type="predicted"/>
<gene>
    <name evidence="3" type="primary">LOC100905900</name>
</gene>
<protein>
    <submittedName>
        <fullName evidence="3">Uncharacterized protein LOC100905900</fullName>
    </submittedName>
</protein>
<organism evidence="2 3">
    <name type="scientific">Galendromus occidentalis</name>
    <name type="common">western predatory mite</name>
    <dbReference type="NCBI Taxonomy" id="34638"/>
    <lineage>
        <taxon>Eukaryota</taxon>
        <taxon>Metazoa</taxon>
        <taxon>Ecdysozoa</taxon>
        <taxon>Arthropoda</taxon>
        <taxon>Chelicerata</taxon>
        <taxon>Arachnida</taxon>
        <taxon>Acari</taxon>
        <taxon>Parasitiformes</taxon>
        <taxon>Mesostigmata</taxon>
        <taxon>Gamasina</taxon>
        <taxon>Phytoseioidea</taxon>
        <taxon>Phytoseiidae</taxon>
        <taxon>Typhlodrominae</taxon>
        <taxon>Galendromus</taxon>
    </lineage>
</organism>
<keyword evidence="1" id="KW-0472">Membrane</keyword>
<dbReference type="GeneID" id="100905900"/>
<dbReference type="Proteomes" id="UP000694867">
    <property type="component" value="Unplaced"/>
</dbReference>
<evidence type="ECO:0000313" key="3">
    <source>
        <dbReference type="RefSeq" id="XP_003738988.1"/>
    </source>
</evidence>
<keyword evidence="1" id="KW-0812">Transmembrane</keyword>
<dbReference type="RefSeq" id="XP_003738988.1">
    <property type="nucleotide sequence ID" value="XM_003738940.2"/>
</dbReference>
<reference evidence="3" key="1">
    <citation type="submission" date="2025-08" db="UniProtKB">
        <authorList>
            <consortium name="RefSeq"/>
        </authorList>
    </citation>
    <scope>IDENTIFICATION</scope>
</reference>
<name>A0AAJ6QP18_9ACAR</name>
<evidence type="ECO:0000256" key="1">
    <source>
        <dbReference type="SAM" id="Phobius"/>
    </source>
</evidence>
<keyword evidence="1" id="KW-1133">Transmembrane helix</keyword>